<evidence type="ECO:0000313" key="2">
    <source>
        <dbReference type="Proteomes" id="UP000824118"/>
    </source>
</evidence>
<protein>
    <submittedName>
        <fullName evidence="1">DUF2953 domain-containing protein</fullName>
    </submittedName>
</protein>
<dbReference type="Pfam" id="PF11167">
    <property type="entry name" value="DUF2953"/>
    <property type="match status" value="1"/>
</dbReference>
<reference evidence="1" key="1">
    <citation type="submission" date="2020-10" db="EMBL/GenBank/DDBJ databases">
        <authorList>
            <person name="Gilroy R."/>
        </authorList>
    </citation>
    <scope>NUCLEOTIDE SEQUENCE</scope>
    <source>
        <strain evidence="1">ChiGjej1B1-1684</strain>
    </source>
</reference>
<dbReference type="EMBL" id="DVNG01000069">
    <property type="protein sequence ID" value="HIU50328.1"/>
    <property type="molecule type" value="Genomic_DNA"/>
</dbReference>
<accession>A0A9D1LYI6</accession>
<gene>
    <name evidence="1" type="ORF">IAD22_04880</name>
</gene>
<name>A0A9D1LYI6_9FIRM</name>
<reference evidence="1" key="2">
    <citation type="journal article" date="2021" name="PeerJ">
        <title>Extensive microbial diversity within the chicken gut microbiome revealed by metagenomics and culture.</title>
        <authorList>
            <person name="Gilroy R."/>
            <person name="Ravi A."/>
            <person name="Getino M."/>
            <person name="Pursley I."/>
            <person name="Horton D.L."/>
            <person name="Alikhan N.F."/>
            <person name="Baker D."/>
            <person name="Gharbi K."/>
            <person name="Hall N."/>
            <person name="Watson M."/>
            <person name="Adriaenssens E.M."/>
            <person name="Foster-Nyarko E."/>
            <person name="Jarju S."/>
            <person name="Secka A."/>
            <person name="Antonio M."/>
            <person name="Oren A."/>
            <person name="Chaudhuri R.R."/>
            <person name="La Ragione R."/>
            <person name="Hildebrand F."/>
            <person name="Pallen M.J."/>
        </authorList>
    </citation>
    <scope>NUCLEOTIDE SEQUENCE</scope>
    <source>
        <strain evidence="1">ChiGjej1B1-1684</strain>
    </source>
</reference>
<dbReference type="Proteomes" id="UP000824118">
    <property type="component" value="Unassembled WGS sequence"/>
</dbReference>
<sequence>MAWLWILGSVALLLILFLISSVHVSFSYNKKMKYKLRWLFISISSEDFKEKTSEEKKEEKPQEKKPEKPKSSFLKNLYKGEGLTGIIDILRDVSQIAQGALKYVFEHLIVKRFYIDISVACGDAAKTAIRYGQVCAGVYPCAGIIVSNTKCRSYDINIYPDFDDKSESKISVDFKGRVKLFFIIKTAVVYGLKLLKIYKNRIIPSIIRGERKG</sequence>
<proteinExistence type="predicted"/>
<organism evidence="1 2">
    <name type="scientific">Candidatus Limousia pullorum</name>
    <dbReference type="NCBI Taxonomy" id="2840860"/>
    <lineage>
        <taxon>Bacteria</taxon>
        <taxon>Bacillati</taxon>
        <taxon>Bacillota</taxon>
        <taxon>Clostridia</taxon>
        <taxon>Eubacteriales</taxon>
        <taxon>Oscillospiraceae</taxon>
        <taxon>Oscillospiraceae incertae sedis</taxon>
        <taxon>Candidatus Limousia</taxon>
    </lineage>
</organism>
<evidence type="ECO:0000313" key="1">
    <source>
        <dbReference type="EMBL" id="HIU50328.1"/>
    </source>
</evidence>
<dbReference type="AlphaFoldDB" id="A0A9D1LYI6"/>
<comment type="caution">
    <text evidence="1">The sequence shown here is derived from an EMBL/GenBank/DDBJ whole genome shotgun (WGS) entry which is preliminary data.</text>
</comment>
<dbReference type="InterPro" id="IPR021338">
    <property type="entry name" value="DUF2953"/>
</dbReference>